<dbReference type="OrthoDB" id="7304878at2"/>
<comment type="caution">
    <text evidence="1">The sequence shown here is derived from an EMBL/GenBank/DDBJ whole genome shotgun (WGS) entry which is preliminary data.</text>
</comment>
<evidence type="ECO:0000313" key="1">
    <source>
        <dbReference type="EMBL" id="RTR19228.1"/>
    </source>
</evidence>
<protein>
    <recommendedName>
        <fullName evidence="3">PilZ domain-containing protein</fullName>
    </recommendedName>
</protein>
<organism evidence="1 2">
    <name type="scientific">Azospirillum griseum</name>
    <dbReference type="NCBI Taxonomy" id="2496639"/>
    <lineage>
        <taxon>Bacteria</taxon>
        <taxon>Pseudomonadati</taxon>
        <taxon>Pseudomonadota</taxon>
        <taxon>Alphaproteobacteria</taxon>
        <taxon>Rhodospirillales</taxon>
        <taxon>Azospirillaceae</taxon>
        <taxon>Azospirillum</taxon>
    </lineage>
</organism>
<dbReference type="Proteomes" id="UP000277007">
    <property type="component" value="Unassembled WGS sequence"/>
</dbReference>
<evidence type="ECO:0000313" key="2">
    <source>
        <dbReference type="Proteomes" id="UP000277007"/>
    </source>
</evidence>
<sequence length="119" mass="12937">MGLFDFLKVSVKTKTPAKSAPRAGHSLIEYDGRSFPIAALTTKGFATTTFDGSLIQGQNARVTVKVDDQAGKFTFAATIAVTDTQGGRLIGNWTMLPTEVEDVIRQYAQIRAKQKTVKK</sequence>
<proteinExistence type="predicted"/>
<reference evidence="1 2" key="1">
    <citation type="submission" date="2018-12" db="EMBL/GenBank/DDBJ databases">
        <authorList>
            <person name="Yang Y."/>
        </authorList>
    </citation>
    <scope>NUCLEOTIDE SEQUENCE [LARGE SCALE GENOMIC DNA]</scope>
    <source>
        <strain evidence="1 2">L-25-5w-1</strain>
    </source>
</reference>
<gene>
    <name evidence="1" type="ORF">EJ903_14075</name>
</gene>
<dbReference type="EMBL" id="RXMA01000012">
    <property type="protein sequence ID" value="RTR19228.1"/>
    <property type="molecule type" value="Genomic_DNA"/>
</dbReference>
<dbReference type="AlphaFoldDB" id="A0A3S0HWV6"/>
<evidence type="ECO:0008006" key="3">
    <source>
        <dbReference type="Google" id="ProtNLM"/>
    </source>
</evidence>
<accession>A0A3S0HWV6</accession>
<keyword evidence="2" id="KW-1185">Reference proteome</keyword>
<name>A0A3S0HWV6_9PROT</name>